<keyword evidence="2" id="KW-0234">DNA repair</keyword>
<evidence type="ECO:0000313" key="4">
    <source>
        <dbReference type="EMBL" id="MFD1674431.1"/>
    </source>
</evidence>
<feature type="domain" description="Ku" evidence="3">
    <location>
        <begin position="52"/>
        <end position="180"/>
    </location>
</feature>
<accession>A0ABW4JDK6</accession>
<dbReference type="HAMAP" id="MF_01875">
    <property type="entry name" value="Prokaryotic_Ku"/>
    <property type="match status" value="1"/>
</dbReference>
<evidence type="ECO:0000256" key="2">
    <source>
        <dbReference type="HAMAP-Rule" id="MF_01875"/>
    </source>
</evidence>
<dbReference type="InterPro" id="IPR006164">
    <property type="entry name" value="DNA_bd_Ku70/Ku80"/>
</dbReference>
<keyword evidence="5" id="KW-1185">Reference proteome</keyword>
<reference evidence="5" key="1">
    <citation type="journal article" date="2019" name="Int. J. Syst. Evol. Microbiol.">
        <title>The Global Catalogue of Microorganisms (GCM) 10K type strain sequencing project: providing services to taxonomists for standard genome sequencing and annotation.</title>
        <authorList>
            <consortium name="The Broad Institute Genomics Platform"/>
            <consortium name="The Broad Institute Genome Sequencing Center for Infectious Disease"/>
            <person name="Wu L."/>
            <person name="Ma J."/>
        </authorList>
    </citation>
    <scope>NUCLEOTIDE SEQUENCE [LARGE SCALE GENOMIC DNA]</scope>
    <source>
        <strain evidence="5">CGMCC 1.12286</strain>
    </source>
</reference>
<dbReference type="RefSeq" id="WP_377942300.1">
    <property type="nucleotide sequence ID" value="NZ_JBHUCX010000020.1"/>
</dbReference>
<protein>
    <recommendedName>
        <fullName evidence="2">Non-homologous end joining protein Ku</fullName>
    </recommendedName>
</protein>
<evidence type="ECO:0000259" key="3">
    <source>
        <dbReference type="SMART" id="SM00559"/>
    </source>
</evidence>
<gene>
    <name evidence="2" type="primary">ku</name>
    <name evidence="4" type="ORF">ACFSB2_06890</name>
</gene>
<dbReference type="EMBL" id="JBHUCX010000020">
    <property type="protein sequence ID" value="MFD1674431.1"/>
    <property type="molecule type" value="Genomic_DNA"/>
</dbReference>
<dbReference type="Proteomes" id="UP001597079">
    <property type="component" value="Unassembled WGS sequence"/>
</dbReference>
<dbReference type="SMART" id="SM00559">
    <property type="entry name" value="Ku78"/>
    <property type="match status" value="1"/>
</dbReference>
<dbReference type="PIRSF" id="PIRSF006493">
    <property type="entry name" value="Prok_Ku"/>
    <property type="match status" value="1"/>
</dbReference>
<dbReference type="NCBIfam" id="TIGR02772">
    <property type="entry name" value="Ku_bact"/>
    <property type="match status" value="1"/>
</dbReference>
<name>A0ABW4JDK6_9BACL</name>
<dbReference type="InterPro" id="IPR009187">
    <property type="entry name" value="Prok_Ku"/>
</dbReference>
<dbReference type="Gene3D" id="2.40.290.10">
    <property type="match status" value="1"/>
</dbReference>
<comment type="subunit">
    <text evidence="2">Homodimer. Interacts with LigD.</text>
</comment>
<comment type="function">
    <text evidence="2">With LigD forms a non-homologous end joining (NHEJ) DNA repair enzyme, which repairs dsDNA breaks with reduced fidelity. Binds linear dsDNA with 5'- and 3'- overhangs but not closed circular dsDNA nor ssDNA. Recruits and stimulates the ligase activity of LigD.</text>
</comment>
<dbReference type="Pfam" id="PF02735">
    <property type="entry name" value="Ku"/>
    <property type="match status" value="1"/>
</dbReference>
<sequence>MHTMWKGSVSFGLINVPVRMYKATESKDVRFRTLHKTCQTPIQYHKICPTCEVEVKTEDLIRGFEYAKGQFVVIDDEELAELSKTRSDTLDIVYFTNSSEIDPVYYDKTYYLAPETNGRKAYALLAQALGDTQKIAVAKTVLRQSESLACVRMQNGVLIVQTLFWPDEVRETGELPYVNQAMEVAEAELDMAVKLIEQLSKPFDPDLFHDERRQQIEQLVEQKLQHIDTKQPAEAAQKASSDVVSLMDALQQSLKMTQSPVKGRKRSSKKTS</sequence>
<keyword evidence="1 2" id="KW-0238">DNA-binding</keyword>
<comment type="caution">
    <text evidence="4">The sequence shown here is derived from an EMBL/GenBank/DDBJ whole genome shotgun (WGS) entry which is preliminary data.</text>
</comment>
<evidence type="ECO:0000313" key="5">
    <source>
        <dbReference type="Proteomes" id="UP001597079"/>
    </source>
</evidence>
<comment type="similarity">
    <text evidence="2">Belongs to the prokaryotic Ku family.</text>
</comment>
<dbReference type="CDD" id="cd00789">
    <property type="entry name" value="KU_like"/>
    <property type="match status" value="1"/>
</dbReference>
<dbReference type="SUPFAM" id="SSF100939">
    <property type="entry name" value="SPOC domain-like"/>
    <property type="match status" value="1"/>
</dbReference>
<dbReference type="PANTHER" id="PTHR41251:SF1">
    <property type="entry name" value="NON-HOMOLOGOUS END JOINING PROTEIN KU"/>
    <property type="match status" value="1"/>
</dbReference>
<dbReference type="InterPro" id="IPR016194">
    <property type="entry name" value="SPOC-like_C_dom_sf"/>
</dbReference>
<proteinExistence type="inferred from homology"/>
<keyword evidence="2" id="KW-0233">DNA recombination</keyword>
<dbReference type="PANTHER" id="PTHR41251">
    <property type="entry name" value="NON-HOMOLOGOUS END JOINING PROTEIN KU"/>
    <property type="match status" value="1"/>
</dbReference>
<keyword evidence="2" id="KW-0227">DNA damage</keyword>
<evidence type="ECO:0000256" key="1">
    <source>
        <dbReference type="ARBA" id="ARBA00023125"/>
    </source>
</evidence>
<organism evidence="4 5">
    <name type="scientific">Alicyclobacillus fodiniaquatilis</name>
    <dbReference type="NCBI Taxonomy" id="1661150"/>
    <lineage>
        <taxon>Bacteria</taxon>
        <taxon>Bacillati</taxon>
        <taxon>Bacillota</taxon>
        <taxon>Bacilli</taxon>
        <taxon>Bacillales</taxon>
        <taxon>Alicyclobacillaceae</taxon>
        <taxon>Alicyclobacillus</taxon>
    </lineage>
</organism>